<keyword evidence="4" id="KW-1185">Reference proteome</keyword>
<dbReference type="GO" id="GO:0005634">
    <property type="term" value="C:nucleus"/>
    <property type="evidence" value="ECO:0007669"/>
    <property type="project" value="TreeGrafter"/>
</dbReference>
<dbReference type="Pfam" id="PF03184">
    <property type="entry name" value="DDE_1"/>
    <property type="match status" value="1"/>
</dbReference>
<name>A0A8S3RKV1_MYTED</name>
<evidence type="ECO:0000256" key="1">
    <source>
        <dbReference type="SAM" id="Coils"/>
    </source>
</evidence>
<feature type="domain" description="DDE-1" evidence="2">
    <location>
        <begin position="382"/>
        <end position="538"/>
    </location>
</feature>
<organism evidence="3 4">
    <name type="scientific">Mytilus edulis</name>
    <name type="common">Blue mussel</name>
    <dbReference type="NCBI Taxonomy" id="6550"/>
    <lineage>
        <taxon>Eukaryota</taxon>
        <taxon>Metazoa</taxon>
        <taxon>Spiralia</taxon>
        <taxon>Lophotrochozoa</taxon>
        <taxon>Mollusca</taxon>
        <taxon>Bivalvia</taxon>
        <taxon>Autobranchia</taxon>
        <taxon>Pteriomorphia</taxon>
        <taxon>Mytilida</taxon>
        <taxon>Mytiloidea</taxon>
        <taxon>Mytilidae</taxon>
        <taxon>Mytilinae</taxon>
        <taxon>Mytilus</taxon>
    </lineage>
</organism>
<dbReference type="EMBL" id="CAJPWZ010001076">
    <property type="protein sequence ID" value="CAG2207322.1"/>
    <property type="molecule type" value="Genomic_DNA"/>
</dbReference>
<accession>A0A8S3RKV1</accession>
<proteinExistence type="predicted"/>
<dbReference type="InterPro" id="IPR004875">
    <property type="entry name" value="DDE_SF_endonuclease_dom"/>
</dbReference>
<dbReference type="Proteomes" id="UP000683360">
    <property type="component" value="Unassembled WGS sequence"/>
</dbReference>
<protein>
    <recommendedName>
        <fullName evidence="2">DDE-1 domain-containing protein</fullName>
    </recommendedName>
</protein>
<evidence type="ECO:0000313" key="4">
    <source>
        <dbReference type="Proteomes" id="UP000683360"/>
    </source>
</evidence>
<sequence>MVSKLTIQEANKHLHAMHLHSTYLENSLQECKEIMQNNEERYCSQIQKLRKEKDEKISELTIKMKNTELEKHKLEEKFKEKENEVKLLKGRLSVVKQIFQFLPGLRSFLGVIENARQLVKEDGADNEFIPNDISIKAMNKQVPSIAKHNIPNGKLRNLSISEDSDDEEITGINTETNANPDMTVKSAKENKLNDFKTSEVCVLYTMTGHNNVTITSVIIPPNNIGTELATLPHSPRGNPLLLGDLDTKVQDWIRKVRINGGVINARIVMAAAEAIVTKFARHRLERYGGHITITNTFAKSLLRRMGFVKRKGTKAVKHLPNDFDDIRQEYISKINNVREKHNIPDTLIINWDQTGCQLVPGGDWTMEKEGTQQISISGLDDKRQITLLLAVSMSGDLLPPQLINPGKTDRCLPKGVDFPSTWDVTCTETLWSNEDTMMQFVNKVIVPYVDEIRDSMPLNNSTTQKAIAIFDVFKAHRGERLLNLLKDNDIVPLFVPAACTDRLQPLDLSVNREYKEQLKSHFHDWYSAEVIHQINEQEDSTGEIAPDNVVVNMRTSVLKPIHANWIVSSHNKMSTRKDLIQLGFRKAGLL</sequence>
<comment type="caution">
    <text evidence="3">The sequence shown here is derived from an EMBL/GenBank/DDBJ whole genome shotgun (WGS) entry which is preliminary data.</text>
</comment>
<evidence type="ECO:0000259" key="2">
    <source>
        <dbReference type="Pfam" id="PF03184"/>
    </source>
</evidence>
<dbReference type="InterPro" id="IPR050863">
    <property type="entry name" value="CenT-Element_Derived"/>
</dbReference>
<dbReference type="GO" id="GO:0003677">
    <property type="term" value="F:DNA binding"/>
    <property type="evidence" value="ECO:0007669"/>
    <property type="project" value="TreeGrafter"/>
</dbReference>
<dbReference type="PANTHER" id="PTHR19303">
    <property type="entry name" value="TRANSPOSON"/>
    <property type="match status" value="1"/>
</dbReference>
<reference evidence="3" key="1">
    <citation type="submission" date="2021-03" db="EMBL/GenBank/DDBJ databases">
        <authorList>
            <person name="Bekaert M."/>
        </authorList>
    </citation>
    <scope>NUCLEOTIDE SEQUENCE</scope>
</reference>
<dbReference type="OrthoDB" id="6413631at2759"/>
<gene>
    <name evidence="3" type="ORF">MEDL_21720</name>
</gene>
<feature type="coiled-coil region" evidence="1">
    <location>
        <begin position="32"/>
        <end position="91"/>
    </location>
</feature>
<evidence type="ECO:0000313" key="3">
    <source>
        <dbReference type="EMBL" id="CAG2207322.1"/>
    </source>
</evidence>
<dbReference type="AlphaFoldDB" id="A0A8S3RKV1"/>
<keyword evidence="1" id="KW-0175">Coiled coil</keyword>